<dbReference type="GO" id="GO:0008892">
    <property type="term" value="F:guanine deaminase activity"/>
    <property type="evidence" value="ECO:0007669"/>
    <property type="project" value="TreeGrafter"/>
</dbReference>
<dbReference type="PANTHER" id="PTHR11271:SF6">
    <property type="entry name" value="GUANINE DEAMINASE"/>
    <property type="match status" value="1"/>
</dbReference>
<dbReference type="GO" id="GO:0046098">
    <property type="term" value="P:guanine metabolic process"/>
    <property type="evidence" value="ECO:0007669"/>
    <property type="project" value="TreeGrafter"/>
</dbReference>
<name>A0A2T6Z9L9_TUBBO</name>
<evidence type="ECO:0000313" key="5">
    <source>
        <dbReference type="EMBL" id="PUU72136.1"/>
    </source>
</evidence>
<dbReference type="SUPFAM" id="SSF51338">
    <property type="entry name" value="Composite domain of metallo-dependent hydrolases"/>
    <property type="match status" value="1"/>
</dbReference>
<dbReference type="Gene3D" id="2.30.40.10">
    <property type="entry name" value="Urease, subunit C, domain 1"/>
    <property type="match status" value="1"/>
</dbReference>
<protein>
    <recommendedName>
        <fullName evidence="7">Amidohydrolase-related domain-containing protein</fullName>
    </recommendedName>
</protein>
<evidence type="ECO:0000313" key="6">
    <source>
        <dbReference type="Proteomes" id="UP000244722"/>
    </source>
</evidence>
<evidence type="ECO:0000256" key="1">
    <source>
        <dbReference type="ARBA" id="ARBA00001947"/>
    </source>
</evidence>
<comment type="caution">
    <text evidence="5">The sequence shown here is derived from an EMBL/GenBank/DDBJ whole genome shotgun (WGS) entry which is preliminary data.</text>
</comment>
<gene>
    <name evidence="5" type="ORF">B9Z19DRAFT_1173802</name>
</gene>
<comment type="cofactor">
    <cofactor evidence="1">
        <name>Zn(2+)</name>
        <dbReference type="ChEBI" id="CHEBI:29105"/>
    </cofactor>
</comment>
<organism evidence="5 6">
    <name type="scientific">Tuber borchii</name>
    <name type="common">White truffle</name>
    <dbReference type="NCBI Taxonomy" id="42251"/>
    <lineage>
        <taxon>Eukaryota</taxon>
        <taxon>Fungi</taxon>
        <taxon>Dikarya</taxon>
        <taxon>Ascomycota</taxon>
        <taxon>Pezizomycotina</taxon>
        <taxon>Pezizomycetes</taxon>
        <taxon>Pezizales</taxon>
        <taxon>Tuberaceae</taxon>
        <taxon>Tuber</taxon>
    </lineage>
</organism>
<keyword evidence="4" id="KW-0862">Zinc</keyword>
<keyword evidence="2" id="KW-0479">Metal-binding</keyword>
<dbReference type="EMBL" id="NESQ01000768">
    <property type="protein sequence ID" value="PUU72136.1"/>
    <property type="molecule type" value="Genomic_DNA"/>
</dbReference>
<accession>A0A2T6Z9L9</accession>
<evidence type="ECO:0008006" key="7">
    <source>
        <dbReference type="Google" id="ProtNLM"/>
    </source>
</evidence>
<dbReference type="Proteomes" id="UP000244722">
    <property type="component" value="Unassembled WGS sequence"/>
</dbReference>
<dbReference type="OrthoDB" id="194468at2759"/>
<dbReference type="GO" id="GO:0005829">
    <property type="term" value="C:cytosol"/>
    <property type="evidence" value="ECO:0007669"/>
    <property type="project" value="TreeGrafter"/>
</dbReference>
<evidence type="ECO:0000256" key="3">
    <source>
        <dbReference type="ARBA" id="ARBA00022801"/>
    </source>
</evidence>
<keyword evidence="3" id="KW-0378">Hydrolase</keyword>
<sequence>MARDEGRRGGIGLGGKVGGLEVGMVWDVILVGADEVPVDQDGEEAEKMLNGVHHDHDGKQTKIGGKVDFFGWETWEEKLAKWLFSGDDRNIRAVWVGGELVCRK</sequence>
<evidence type="ECO:0000256" key="2">
    <source>
        <dbReference type="ARBA" id="ARBA00022723"/>
    </source>
</evidence>
<keyword evidence="6" id="KW-1185">Reference proteome</keyword>
<dbReference type="PANTHER" id="PTHR11271">
    <property type="entry name" value="GUANINE DEAMINASE"/>
    <property type="match status" value="1"/>
</dbReference>
<dbReference type="InterPro" id="IPR011059">
    <property type="entry name" value="Metal-dep_hydrolase_composite"/>
</dbReference>
<dbReference type="AlphaFoldDB" id="A0A2T6Z9L9"/>
<evidence type="ECO:0000256" key="4">
    <source>
        <dbReference type="ARBA" id="ARBA00022833"/>
    </source>
</evidence>
<reference evidence="5 6" key="1">
    <citation type="submission" date="2017-04" db="EMBL/GenBank/DDBJ databases">
        <title>Draft genome sequence of Tuber borchii Vittad., a whitish edible truffle.</title>
        <authorList>
            <consortium name="DOE Joint Genome Institute"/>
            <person name="Murat C."/>
            <person name="Kuo A."/>
            <person name="Barry K.W."/>
            <person name="Clum A."/>
            <person name="Dockter R.B."/>
            <person name="Fauchery L."/>
            <person name="Iotti M."/>
            <person name="Kohler A."/>
            <person name="Labutti K."/>
            <person name="Lindquist E.A."/>
            <person name="Lipzen A."/>
            <person name="Ohm R.A."/>
            <person name="Wang M."/>
            <person name="Grigoriev I.V."/>
            <person name="Zambonelli A."/>
            <person name="Martin F.M."/>
        </authorList>
    </citation>
    <scope>NUCLEOTIDE SEQUENCE [LARGE SCALE GENOMIC DNA]</scope>
    <source>
        <strain evidence="5 6">Tbo3840</strain>
    </source>
</reference>
<dbReference type="STRING" id="42251.A0A2T6Z9L9"/>
<proteinExistence type="predicted"/>
<dbReference type="GO" id="GO:0008270">
    <property type="term" value="F:zinc ion binding"/>
    <property type="evidence" value="ECO:0007669"/>
    <property type="project" value="TreeGrafter"/>
</dbReference>
<dbReference type="InterPro" id="IPR051607">
    <property type="entry name" value="Metallo-dep_hydrolases"/>
</dbReference>